<evidence type="ECO:0000313" key="3">
    <source>
        <dbReference type="Proteomes" id="UP001231189"/>
    </source>
</evidence>
<keyword evidence="3" id="KW-1185">Reference proteome</keyword>
<dbReference type="AlphaFoldDB" id="A0AAD8VE19"/>
<comment type="caution">
    <text evidence="2">The sequence shown here is derived from an EMBL/GenBank/DDBJ whole genome shotgun (WGS) entry which is preliminary data.</text>
</comment>
<dbReference type="EMBL" id="JAUUTY010000162">
    <property type="protein sequence ID" value="KAK1602884.1"/>
    <property type="molecule type" value="Genomic_DNA"/>
</dbReference>
<accession>A0AAD8VE19</accession>
<evidence type="ECO:0000313" key="2">
    <source>
        <dbReference type="EMBL" id="KAK1602884.1"/>
    </source>
</evidence>
<gene>
    <name evidence="2" type="ORF">QYE76_037413</name>
</gene>
<proteinExistence type="predicted"/>
<feature type="compositionally biased region" description="Low complexity" evidence="1">
    <location>
        <begin position="1"/>
        <end position="26"/>
    </location>
</feature>
<feature type="region of interest" description="Disordered" evidence="1">
    <location>
        <begin position="1"/>
        <end position="45"/>
    </location>
</feature>
<organism evidence="2 3">
    <name type="scientific">Lolium multiflorum</name>
    <name type="common">Italian ryegrass</name>
    <name type="synonym">Lolium perenne subsp. multiflorum</name>
    <dbReference type="NCBI Taxonomy" id="4521"/>
    <lineage>
        <taxon>Eukaryota</taxon>
        <taxon>Viridiplantae</taxon>
        <taxon>Streptophyta</taxon>
        <taxon>Embryophyta</taxon>
        <taxon>Tracheophyta</taxon>
        <taxon>Spermatophyta</taxon>
        <taxon>Magnoliopsida</taxon>
        <taxon>Liliopsida</taxon>
        <taxon>Poales</taxon>
        <taxon>Poaceae</taxon>
        <taxon>BOP clade</taxon>
        <taxon>Pooideae</taxon>
        <taxon>Poodae</taxon>
        <taxon>Poeae</taxon>
        <taxon>Poeae Chloroplast Group 2 (Poeae type)</taxon>
        <taxon>Loliodinae</taxon>
        <taxon>Loliinae</taxon>
        <taxon>Lolium</taxon>
    </lineage>
</organism>
<name>A0AAD8VE19_LOLMU</name>
<evidence type="ECO:0008006" key="4">
    <source>
        <dbReference type="Google" id="ProtNLM"/>
    </source>
</evidence>
<evidence type="ECO:0000256" key="1">
    <source>
        <dbReference type="SAM" id="MobiDB-lite"/>
    </source>
</evidence>
<protein>
    <recommendedName>
        <fullName evidence="4">CCHC-type domain-containing protein</fullName>
    </recommendedName>
</protein>
<reference evidence="2" key="1">
    <citation type="submission" date="2023-07" db="EMBL/GenBank/DDBJ databases">
        <title>A chromosome-level genome assembly of Lolium multiflorum.</title>
        <authorList>
            <person name="Chen Y."/>
            <person name="Copetti D."/>
            <person name="Kolliker R."/>
            <person name="Studer B."/>
        </authorList>
    </citation>
    <scope>NUCLEOTIDE SEQUENCE</scope>
    <source>
        <strain evidence="2">02402/16</strain>
        <tissue evidence="2">Leaf</tissue>
    </source>
</reference>
<sequence length="204" mass="22697">MLSPASAAAPSLTLSPASAAATLRPPQYLRPRPISNPASAPHQHVTTFQVRPDMPRHRPMAAESEDELRQYVHEDELRQYVHEDELNVRHHVRSCPLKKKQKGRPQAQTHIQPQVEEIPLPKKNQANAPIVEKSSEKKEKKQTCYICREKGHISSFCTIGTSSNSISIDDVYSLCKDEGGNVFAKYVGAQSGVKKEPFGLPSLL</sequence>
<dbReference type="Proteomes" id="UP001231189">
    <property type="component" value="Unassembled WGS sequence"/>
</dbReference>